<feature type="domain" description="Peptidase S1" evidence="5">
    <location>
        <begin position="30"/>
        <end position="243"/>
    </location>
</feature>
<dbReference type="PROSITE" id="PS50240">
    <property type="entry name" value="TRYPSIN_DOM"/>
    <property type="match status" value="1"/>
</dbReference>
<dbReference type="InterPro" id="IPR050430">
    <property type="entry name" value="Peptidase_S1"/>
</dbReference>
<feature type="signal peptide" evidence="4">
    <location>
        <begin position="1"/>
        <end position="21"/>
    </location>
</feature>
<gene>
    <name evidence="6" type="ORF">BJ998_007424</name>
</gene>
<name>A0A7W9NLF0_9PSEU</name>
<dbReference type="RefSeq" id="WP_184867918.1">
    <property type="nucleotide sequence ID" value="NZ_BAAAWY010000085.1"/>
</dbReference>
<proteinExistence type="inferred from homology"/>
<comment type="similarity">
    <text evidence="1">Belongs to the peptidase S1 family.</text>
</comment>
<sequence length="510" mass="53404">MRNSGLRRAATVAVVVATATALGGALALAVSGGTPVPDGTFAFAAKVNVNDQAGCTAALVAPRWVITSSSCFSVNGQPVATGAPTTPARVSIGPDDKAATLTVTYLVPRTERDVVLAQLSSAVANVTPIAIDTAAPAVGSTLNVAGAGRTDTEWVPARLHAANYTVQATDATTISLAAAAGAADPCKGDAGGPAVATVNGQPELVGITSRSWQHGCLDVNETRSGATETRVDDLASWIQAQTTPLMADPTKIQFADLDGDGKAELLAYFPDGTVRARHNNNGFSSAPWGTDDIVVAVEFPADRSHFADLDGDGRAEAIRDYDNGDVHAWHNGKGFTTMPWDGGDQIVGVGFNDPSRLMFTDLDGDRKSEILKINDDNSVTAWHNIKGFAEMPWDGGSVTVAVDFKPGQCWFTDLDGDGRAEALRVMADGTVHAWHNIKGFTTMPWDGGDQQVATGFPNPATLKFADLDGDHRSDAVAVDPNYQLRAWHNGAGFANMPWDNVVTISVPTLP</sequence>
<dbReference type="SUPFAM" id="SSF50494">
    <property type="entry name" value="Trypsin-like serine proteases"/>
    <property type="match status" value="1"/>
</dbReference>
<evidence type="ECO:0000256" key="2">
    <source>
        <dbReference type="ARBA" id="ARBA00022729"/>
    </source>
</evidence>
<dbReference type="InterPro" id="IPR001254">
    <property type="entry name" value="Trypsin_dom"/>
</dbReference>
<dbReference type="Pfam" id="PF13517">
    <property type="entry name" value="FG-GAP_3"/>
    <property type="match status" value="1"/>
</dbReference>
<protein>
    <submittedName>
        <fullName evidence="6">Putative Zn-binding protein involved in type VI secretion</fullName>
    </submittedName>
</protein>
<dbReference type="Gene3D" id="2.40.10.10">
    <property type="entry name" value="Trypsin-like serine proteases"/>
    <property type="match status" value="1"/>
</dbReference>
<dbReference type="Pfam" id="PF00089">
    <property type="entry name" value="Trypsin"/>
    <property type="match status" value="1"/>
</dbReference>
<dbReference type="InterPro" id="IPR043504">
    <property type="entry name" value="Peptidase_S1_PA_chymotrypsin"/>
</dbReference>
<evidence type="ECO:0000313" key="7">
    <source>
        <dbReference type="Proteomes" id="UP000585638"/>
    </source>
</evidence>
<evidence type="ECO:0000259" key="5">
    <source>
        <dbReference type="PROSITE" id="PS50240"/>
    </source>
</evidence>
<accession>A0A7W9NLF0</accession>
<keyword evidence="7" id="KW-1185">Reference proteome</keyword>
<dbReference type="EMBL" id="JACHIR010000001">
    <property type="protein sequence ID" value="MBB5896228.1"/>
    <property type="molecule type" value="Genomic_DNA"/>
</dbReference>
<dbReference type="SUPFAM" id="SSF69318">
    <property type="entry name" value="Integrin alpha N-terminal domain"/>
    <property type="match status" value="1"/>
</dbReference>
<evidence type="ECO:0000256" key="4">
    <source>
        <dbReference type="SAM" id="SignalP"/>
    </source>
</evidence>
<dbReference type="PRINTS" id="PR00722">
    <property type="entry name" value="CHYMOTRYPSIN"/>
</dbReference>
<dbReference type="GO" id="GO:0004252">
    <property type="term" value="F:serine-type endopeptidase activity"/>
    <property type="evidence" value="ECO:0007669"/>
    <property type="project" value="InterPro"/>
</dbReference>
<dbReference type="PANTHER" id="PTHR24276">
    <property type="entry name" value="POLYSERASE-RELATED"/>
    <property type="match status" value="1"/>
</dbReference>
<dbReference type="InterPro" id="IPR001314">
    <property type="entry name" value="Peptidase_S1A"/>
</dbReference>
<dbReference type="InterPro" id="IPR009003">
    <property type="entry name" value="Peptidase_S1_PA"/>
</dbReference>
<keyword evidence="2 4" id="KW-0732">Signal</keyword>
<reference evidence="6 7" key="1">
    <citation type="submission" date="2020-08" db="EMBL/GenBank/DDBJ databases">
        <title>Sequencing the genomes of 1000 actinobacteria strains.</title>
        <authorList>
            <person name="Klenk H.-P."/>
        </authorList>
    </citation>
    <scope>NUCLEOTIDE SEQUENCE [LARGE SCALE GENOMIC DNA]</scope>
    <source>
        <strain evidence="6 7">DSM 43851</strain>
    </source>
</reference>
<evidence type="ECO:0000313" key="6">
    <source>
        <dbReference type="EMBL" id="MBB5896228.1"/>
    </source>
</evidence>
<dbReference type="GO" id="GO:0006508">
    <property type="term" value="P:proteolysis"/>
    <property type="evidence" value="ECO:0007669"/>
    <property type="project" value="InterPro"/>
</dbReference>
<dbReference type="SMART" id="SM00020">
    <property type="entry name" value="Tryp_SPc"/>
    <property type="match status" value="1"/>
</dbReference>
<comment type="caution">
    <text evidence="6">The sequence shown here is derived from an EMBL/GenBank/DDBJ whole genome shotgun (WGS) entry which is preliminary data.</text>
</comment>
<organism evidence="6 7">
    <name type="scientific">Kutzneria kofuensis</name>
    <dbReference type="NCBI Taxonomy" id="103725"/>
    <lineage>
        <taxon>Bacteria</taxon>
        <taxon>Bacillati</taxon>
        <taxon>Actinomycetota</taxon>
        <taxon>Actinomycetes</taxon>
        <taxon>Pseudonocardiales</taxon>
        <taxon>Pseudonocardiaceae</taxon>
        <taxon>Kutzneria</taxon>
    </lineage>
</organism>
<feature type="chain" id="PRO_5039211422" evidence="4">
    <location>
        <begin position="22"/>
        <end position="510"/>
    </location>
</feature>
<keyword evidence="3" id="KW-1015">Disulfide bond</keyword>
<dbReference type="InterPro" id="IPR013517">
    <property type="entry name" value="FG-GAP"/>
</dbReference>
<evidence type="ECO:0000256" key="1">
    <source>
        <dbReference type="ARBA" id="ARBA00007664"/>
    </source>
</evidence>
<dbReference type="PANTHER" id="PTHR24276:SF98">
    <property type="entry name" value="FI18310P1-RELATED"/>
    <property type="match status" value="1"/>
</dbReference>
<evidence type="ECO:0000256" key="3">
    <source>
        <dbReference type="ARBA" id="ARBA00023157"/>
    </source>
</evidence>
<dbReference type="AlphaFoldDB" id="A0A7W9NLF0"/>
<dbReference type="InterPro" id="IPR028994">
    <property type="entry name" value="Integrin_alpha_N"/>
</dbReference>
<dbReference type="Proteomes" id="UP000585638">
    <property type="component" value="Unassembled WGS sequence"/>
</dbReference>